<feature type="signal peptide" evidence="2">
    <location>
        <begin position="1"/>
        <end position="20"/>
    </location>
</feature>
<keyword evidence="4" id="KW-1185">Reference proteome</keyword>
<protein>
    <recommendedName>
        <fullName evidence="5">DUF148 domain-containing protein</fullName>
    </recommendedName>
</protein>
<dbReference type="Proteomes" id="UP000242913">
    <property type="component" value="Unassembled WGS sequence"/>
</dbReference>
<evidence type="ECO:0008006" key="5">
    <source>
        <dbReference type="Google" id="ProtNLM"/>
    </source>
</evidence>
<dbReference type="OrthoDB" id="5799464at2759"/>
<reference evidence="3 4" key="1">
    <citation type="submission" date="2015-12" db="EMBL/GenBank/DDBJ databases">
        <title>Draft genome of the nematode, Onchocerca flexuosa.</title>
        <authorList>
            <person name="Mitreva M."/>
        </authorList>
    </citation>
    <scope>NUCLEOTIDE SEQUENCE [LARGE SCALE GENOMIC DNA]</scope>
    <source>
        <strain evidence="3">Red Deer</strain>
    </source>
</reference>
<evidence type="ECO:0000313" key="4">
    <source>
        <dbReference type="Proteomes" id="UP000242913"/>
    </source>
</evidence>
<feature type="compositionally biased region" description="Pro residues" evidence="1">
    <location>
        <begin position="39"/>
        <end position="48"/>
    </location>
</feature>
<keyword evidence="2" id="KW-0732">Signal</keyword>
<name>A0A238BTZ7_9BILA</name>
<evidence type="ECO:0000256" key="1">
    <source>
        <dbReference type="SAM" id="MobiDB-lite"/>
    </source>
</evidence>
<organism evidence="3 4">
    <name type="scientific">Onchocerca flexuosa</name>
    <dbReference type="NCBI Taxonomy" id="387005"/>
    <lineage>
        <taxon>Eukaryota</taxon>
        <taxon>Metazoa</taxon>
        <taxon>Ecdysozoa</taxon>
        <taxon>Nematoda</taxon>
        <taxon>Chromadorea</taxon>
        <taxon>Rhabditida</taxon>
        <taxon>Spirurina</taxon>
        <taxon>Spiruromorpha</taxon>
        <taxon>Filarioidea</taxon>
        <taxon>Onchocercidae</taxon>
        <taxon>Onchocerca</taxon>
    </lineage>
</organism>
<sequence>MVHSIILTFLLAVSTVLVISRPNVLLPSKLPWDSDRHQQPPPFPPEPPSEFKGILPPEIFAQLTTIHQDQSLTIPQKIVKIEEIMNTLPEDVLQRLPLPPVFRLLPQDVQKMIKTVRTTKNLTMEEKWLQMIILIESLPKQQHRMLQQMLPNFSLGPLPDFQDIIPKEDWDKLTAVYQDTNLDNIEKLRRVDEIIDALPDSIRQKIPLSPPFQKLPDHIQQQLQIIHTQRGLTTEQRFRKMKAIVESLPWDMKELMFQP</sequence>
<feature type="region of interest" description="Disordered" evidence="1">
    <location>
        <begin position="30"/>
        <end position="49"/>
    </location>
</feature>
<dbReference type="EMBL" id="KZ270002">
    <property type="protein sequence ID" value="OZC08819.1"/>
    <property type="molecule type" value="Genomic_DNA"/>
</dbReference>
<dbReference type="AlphaFoldDB" id="A0A238BTZ7"/>
<evidence type="ECO:0000313" key="3">
    <source>
        <dbReference type="EMBL" id="OZC08819.1"/>
    </source>
</evidence>
<gene>
    <name evidence="3" type="ORF">X798_04144</name>
</gene>
<proteinExistence type="predicted"/>
<feature type="chain" id="PRO_5012805374" description="DUF148 domain-containing protein" evidence="2">
    <location>
        <begin position="21"/>
        <end position="259"/>
    </location>
</feature>
<evidence type="ECO:0000256" key="2">
    <source>
        <dbReference type="SAM" id="SignalP"/>
    </source>
</evidence>
<accession>A0A238BTZ7</accession>